<dbReference type="KEGG" id="pgr:PGTG_20573"/>
<gene>
    <name evidence="1" type="ORF">PGTG_20573</name>
</gene>
<dbReference type="GeneID" id="13542564"/>
<reference evidence="2" key="1">
    <citation type="journal article" date="2011" name="Proc. Natl. Acad. Sci. U.S.A.">
        <title>Obligate biotrophy features unraveled by the genomic analysis of rust fungi.</title>
        <authorList>
            <person name="Duplessis S."/>
            <person name="Cuomo C.A."/>
            <person name="Lin Y.-C."/>
            <person name="Aerts A."/>
            <person name="Tisserant E."/>
            <person name="Veneault-Fourrey C."/>
            <person name="Joly D.L."/>
            <person name="Hacquard S."/>
            <person name="Amselem J."/>
            <person name="Cantarel B.L."/>
            <person name="Chiu R."/>
            <person name="Coutinho P.M."/>
            <person name="Feau N."/>
            <person name="Field M."/>
            <person name="Frey P."/>
            <person name="Gelhaye E."/>
            <person name="Goldberg J."/>
            <person name="Grabherr M.G."/>
            <person name="Kodira C.D."/>
            <person name="Kohler A."/>
            <person name="Kuees U."/>
            <person name="Lindquist E.A."/>
            <person name="Lucas S.M."/>
            <person name="Mago R."/>
            <person name="Mauceli E."/>
            <person name="Morin E."/>
            <person name="Murat C."/>
            <person name="Pangilinan J.L."/>
            <person name="Park R."/>
            <person name="Pearson M."/>
            <person name="Quesneville H."/>
            <person name="Rouhier N."/>
            <person name="Sakthikumar S."/>
            <person name="Salamov A.A."/>
            <person name="Schmutz J."/>
            <person name="Selles B."/>
            <person name="Shapiro H."/>
            <person name="Tanguay P."/>
            <person name="Tuskan G.A."/>
            <person name="Henrissat B."/>
            <person name="Van de Peer Y."/>
            <person name="Rouze P."/>
            <person name="Ellis J.G."/>
            <person name="Dodds P.N."/>
            <person name="Schein J.E."/>
            <person name="Zhong S."/>
            <person name="Hamelin R.C."/>
            <person name="Grigoriev I.V."/>
            <person name="Szabo L.J."/>
            <person name="Martin F."/>
        </authorList>
    </citation>
    <scope>NUCLEOTIDE SEQUENCE [LARGE SCALE GENOMIC DNA]</scope>
    <source>
        <strain evidence="2">CRL 75-36-700-3 / race SCCL</strain>
    </source>
</reference>
<dbReference type="OrthoDB" id="10327685at2759"/>
<organism evidence="1 2">
    <name type="scientific">Puccinia graminis f. sp. tritici (strain CRL 75-36-700-3 / race SCCL)</name>
    <name type="common">Black stem rust fungus</name>
    <dbReference type="NCBI Taxonomy" id="418459"/>
    <lineage>
        <taxon>Eukaryota</taxon>
        <taxon>Fungi</taxon>
        <taxon>Dikarya</taxon>
        <taxon>Basidiomycota</taxon>
        <taxon>Pucciniomycotina</taxon>
        <taxon>Pucciniomycetes</taxon>
        <taxon>Pucciniales</taxon>
        <taxon>Pucciniaceae</taxon>
        <taxon>Puccinia</taxon>
    </lineage>
</organism>
<dbReference type="Proteomes" id="UP000008783">
    <property type="component" value="Unassembled WGS sequence"/>
</dbReference>
<dbReference type="RefSeq" id="XP_003890764.1">
    <property type="nucleotide sequence ID" value="XM_003890715.1"/>
</dbReference>
<evidence type="ECO:0000313" key="2">
    <source>
        <dbReference type="Proteomes" id="UP000008783"/>
    </source>
</evidence>
<dbReference type="InParanoid" id="H6QNX7"/>
<proteinExistence type="predicted"/>
<keyword evidence="2" id="KW-1185">Reference proteome</keyword>
<dbReference type="HOGENOM" id="CLU_1435063_0_0_1"/>
<accession>H6QNX7</accession>
<name>H6QNX7_PUCGT</name>
<protein>
    <submittedName>
        <fullName evidence="1">Uncharacterized protein</fullName>
    </submittedName>
</protein>
<dbReference type="VEuPathDB" id="FungiDB:PGTG_20573"/>
<sequence>MTDTGSTPGCRSFFQATWLPRRFLTGNLIGLDQVAKEGSSPETWPRPPAPSTAPGACWWVPEEWRQYTPTGPGYRPRGTARPSLTMLREGPTRELTRTPAEKNRFYDWLLTMGMEGEMEAIGDAQKFAIQAALTNKDCTTVHNIQTFISGSITKATLTTRVIEVVIAMVKTIIDTLQDYPQGCQNSGRG</sequence>
<dbReference type="EMBL" id="DS178262">
    <property type="protein sequence ID" value="EHS62447.1"/>
    <property type="molecule type" value="Genomic_DNA"/>
</dbReference>
<dbReference type="AlphaFoldDB" id="H6QNX7"/>
<evidence type="ECO:0000313" key="1">
    <source>
        <dbReference type="EMBL" id="EHS62447.1"/>
    </source>
</evidence>